<evidence type="ECO:0000313" key="5">
    <source>
        <dbReference type="Proteomes" id="UP000244496"/>
    </source>
</evidence>
<evidence type="ECO:0000259" key="3">
    <source>
        <dbReference type="Pfam" id="PF13807"/>
    </source>
</evidence>
<sequence>MNGPYSRQPQLGMDPDAGTVIDSEKLGQSARRQAGVVVKGALTGAAVALLLIVVSVPRYSATETILLDEERNELLNQVSALPNAVRSDATVQSELEILRSQVLAVEVVKRLNLDQDADFMDPPVDLVSRIMGNVTSISGFFSSSKAPIGPPVDPAIAAREAAAGILREHLYVERVGRSFVLLLAYSDHNPQRAAAVARAYGDSYVQFQLTSQSKLAVNAGQWVSERLKVLAERSQEATSAVQEFRSRHNLVEYQGNLLTDQQQSDLTTALVTASADVAQLRARVQSFEAMMNVEKPDVLAVSALETLTPSDETMAALRTDYINARRNWTGIVAERGEDHPQALQLKKQMDILEQTIGEELNRAVLATKAQFEIARSREASLRDDLSSFADRVTGDDKVMGQLAQLEAVADTYATVYRDFLERYEITAQQENFPIASVRIISPADLPDRPSSPRKKALLGMGLILGALIGIVIGALREMGPVRLRTPKDTTDRSGLPCAGLTPSPRRKLDTEQRRVLTRTLNRARQDLDRMVAQQAGVGRIVALVPVDAVADAFPITSFAETLSANGERVLVVDAGGLTPGQVQRLNALERVETWKLSDIPARDDATDRLRERFQTVLLCLPSLTRTTFPDALARAADASILILPWGSITPDFLADAIQLHGENLRPIASTVLVGADLKRARLYMRRGDFEERLLHAV</sequence>
<feature type="transmembrane region" description="Helical" evidence="2">
    <location>
        <begin position="456"/>
        <end position="475"/>
    </location>
</feature>
<keyword evidence="5" id="KW-1185">Reference proteome</keyword>
<feature type="region of interest" description="Disordered" evidence="1">
    <location>
        <begin position="484"/>
        <end position="507"/>
    </location>
</feature>
<keyword evidence="2" id="KW-1133">Transmembrane helix</keyword>
<protein>
    <recommendedName>
        <fullName evidence="3">Tyrosine-protein kinase G-rich domain-containing protein</fullName>
    </recommendedName>
</protein>
<keyword evidence="4" id="KW-0614">Plasmid</keyword>
<keyword evidence="2" id="KW-0812">Transmembrane</keyword>
<dbReference type="EMBL" id="CP028919">
    <property type="protein sequence ID" value="AWB50631.1"/>
    <property type="molecule type" value="Genomic_DNA"/>
</dbReference>
<feature type="domain" description="Tyrosine-protein kinase G-rich" evidence="3">
    <location>
        <begin position="412"/>
        <end position="478"/>
    </location>
</feature>
<reference evidence="4 5" key="1">
    <citation type="submission" date="2018-04" db="EMBL/GenBank/DDBJ databases">
        <title>Genome sequencing of Gemmobacter.</title>
        <authorList>
            <person name="Yi H."/>
            <person name="Baek M.-G."/>
        </authorList>
    </citation>
    <scope>NUCLEOTIDE SEQUENCE [LARGE SCALE GENOMIC DNA]</scope>
    <source>
        <strain evidence="4 5">HYN0069</strain>
        <plasmid evidence="5">Plasmid unnamed1</plasmid>
    </source>
</reference>
<evidence type="ECO:0000256" key="1">
    <source>
        <dbReference type="SAM" id="MobiDB-lite"/>
    </source>
</evidence>
<gene>
    <name evidence="4" type="ORF">HYN69_18710</name>
</gene>
<dbReference type="PANTHER" id="PTHR32309">
    <property type="entry name" value="TYROSINE-PROTEIN KINASE"/>
    <property type="match status" value="1"/>
</dbReference>
<dbReference type="GO" id="GO:0005886">
    <property type="term" value="C:plasma membrane"/>
    <property type="evidence" value="ECO:0007669"/>
    <property type="project" value="TreeGrafter"/>
</dbReference>
<name>A0A2S0US44_9RHOB</name>
<dbReference type="InterPro" id="IPR050445">
    <property type="entry name" value="Bact_polysacc_biosynth/exp"/>
</dbReference>
<keyword evidence="2" id="KW-0472">Membrane</keyword>
<dbReference type="GO" id="GO:0004713">
    <property type="term" value="F:protein tyrosine kinase activity"/>
    <property type="evidence" value="ECO:0007669"/>
    <property type="project" value="TreeGrafter"/>
</dbReference>
<feature type="transmembrane region" description="Helical" evidence="2">
    <location>
        <begin position="36"/>
        <end position="56"/>
    </location>
</feature>
<geneLocation type="plasmid" evidence="4">
    <name>unnamed1</name>
</geneLocation>
<dbReference type="PANTHER" id="PTHR32309:SF13">
    <property type="entry name" value="FERRIC ENTEROBACTIN TRANSPORT PROTEIN FEPE"/>
    <property type="match status" value="1"/>
</dbReference>
<dbReference type="KEGG" id="geh:HYN69_18710"/>
<dbReference type="Proteomes" id="UP000244496">
    <property type="component" value="Plasmid unnamed1"/>
</dbReference>
<proteinExistence type="predicted"/>
<dbReference type="Pfam" id="PF13807">
    <property type="entry name" value="GNVR"/>
    <property type="match status" value="1"/>
</dbReference>
<accession>A0A2S0US44</accession>
<feature type="region of interest" description="Disordered" evidence="1">
    <location>
        <begin position="1"/>
        <end position="20"/>
    </location>
</feature>
<dbReference type="AlphaFoldDB" id="A0A2S0US44"/>
<organism evidence="4 5">
    <name type="scientific">Paragemmobacter aquarius</name>
    <dbReference type="NCBI Taxonomy" id="2169400"/>
    <lineage>
        <taxon>Bacteria</taxon>
        <taxon>Pseudomonadati</taxon>
        <taxon>Pseudomonadota</taxon>
        <taxon>Alphaproteobacteria</taxon>
        <taxon>Rhodobacterales</taxon>
        <taxon>Paracoccaceae</taxon>
        <taxon>Paragemmobacter</taxon>
    </lineage>
</organism>
<evidence type="ECO:0000256" key="2">
    <source>
        <dbReference type="SAM" id="Phobius"/>
    </source>
</evidence>
<evidence type="ECO:0000313" key="4">
    <source>
        <dbReference type="EMBL" id="AWB50631.1"/>
    </source>
</evidence>
<dbReference type="InterPro" id="IPR032807">
    <property type="entry name" value="GNVR"/>
</dbReference>